<dbReference type="Proteomes" id="UP000252706">
    <property type="component" value="Unassembled WGS sequence"/>
</dbReference>
<organism evidence="2 3">
    <name type="scientific">Phaeobacter gallaeciensis</name>
    <dbReference type="NCBI Taxonomy" id="60890"/>
    <lineage>
        <taxon>Bacteria</taxon>
        <taxon>Pseudomonadati</taxon>
        <taxon>Pseudomonadota</taxon>
        <taxon>Alphaproteobacteria</taxon>
        <taxon>Rhodobacterales</taxon>
        <taxon>Roseobacteraceae</taxon>
        <taxon>Phaeobacter</taxon>
    </lineage>
</organism>
<feature type="region of interest" description="Disordered" evidence="1">
    <location>
        <begin position="239"/>
        <end position="259"/>
    </location>
</feature>
<comment type="caution">
    <text evidence="2">The sequence shown here is derived from an EMBL/GenBank/DDBJ whole genome shotgun (WGS) entry which is preliminary data.</text>
</comment>
<evidence type="ECO:0000313" key="2">
    <source>
        <dbReference type="EMBL" id="RBW55561.1"/>
    </source>
</evidence>
<accession>A0A366X2L5</accession>
<evidence type="ECO:0000313" key="3">
    <source>
        <dbReference type="Proteomes" id="UP000252706"/>
    </source>
</evidence>
<dbReference type="AlphaFoldDB" id="A0A366X2L5"/>
<dbReference type="EMBL" id="QOCE01000029">
    <property type="protein sequence ID" value="RBW55561.1"/>
    <property type="molecule type" value="Genomic_DNA"/>
</dbReference>
<gene>
    <name evidence="2" type="ORF">DS909_10660</name>
</gene>
<dbReference type="OrthoDB" id="7951357at2"/>
<dbReference type="RefSeq" id="WP_113823433.1">
    <property type="nucleotide sequence ID" value="NZ_QOCE01000029.1"/>
</dbReference>
<reference evidence="2 3" key="1">
    <citation type="submission" date="2018-07" db="EMBL/GenBank/DDBJ databases">
        <title>Modular assembly of carbohydrate-degrading microbial communities in the ocean.</title>
        <authorList>
            <person name="Enke T.N."/>
            <person name="Datta M.S."/>
            <person name="Schwartzman J.A."/>
            <person name="Cermak N."/>
            <person name="Schmitz D.A."/>
            <person name="Barrere J."/>
            <person name="Cordero O.X."/>
        </authorList>
    </citation>
    <scope>NUCLEOTIDE SEQUENCE [LARGE SCALE GENOMIC DNA]</scope>
    <source>
        <strain evidence="2 3">C3M10</strain>
    </source>
</reference>
<dbReference type="PROSITE" id="PS51257">
    <property type="entry name" value="PROKAR_LIPOPROTEIN"/>
    <property type="match status" value="1"/>
</dbReference>
<proteinExistence type="predicted"/>
<protein>
    <recommendedName>
        <fullName evidence="4">Excalibur calcium-binding domain-containing protein</fullName>
    </recommendedName>
</protein>
<evidence type="ECO:0000256" key="1">
    <source>
        <dbReference type="SAM" id="MobiDB-lite"/>
    </source>
</evidence>
<evidence type="ECO:0008006" key="4">
    <source>
        <dbReference type="Google" id="ProtNLM"/>
    </source>
</evidence>
<name>A0A366X2L5_9RHOB</name>
<sequence>MRAYYLIPVVGVLTACSPAIPDSAAGVGFNSPQEQAAREAALAGETVAGDPLIPPSAVASETLPDSQPLTATGTQTAAVESTTLFGGSTTTSAPLVSAASPAATAGSSDDIALEAAAALAASNQNSGVAPLEASPSNPAPSLINNPGISDENDFAAVSSRQSIESDAERIARNKEQYQVVTPTAVPERSGTAQPNIVSYALETTHPVGTSVYTRTGFNLRAKSERNCRAYASADQAQQAFLDSGGPRKDRKALDPDGDGYACDWNPAAFRSAIKQ</sequence>
<feature type="compositionally biased region" description="Basic and acidic residues" evidence="1">
    <location>
        <begin position="245"/>
        <end position="254"/>
    </location>
</feature>